<reference evidence="6 7" key="1">
    <citation type="submission" date="2023-07" db="EMBL/GenBank/DDBJ databases">
        <title>Novel species of Thermanaerothrix with wide hydrolytic capabilities.</title>
        <authorList>
            <person name="Zayulina K.S."/>
            <person name="Podosokorskaya O.A."/>
            <person name="Elcheninov A.G."/>
        </authorList>
    </citation>
    <scope>NUCLEOTIDE SEQUENCE [LARGE SCALE GENOMIC DNA]</scope>
    <source>
        <strain evidence="6 7">4228-RoL</strain>
    </source>
</reference>
<accession>A0ABU3NLM2</accession>
<dbReference type="GO" id="GO:0005524">
    <property type="term" value="F:ATP binding"/>
    <property type="evidence" value="ECO:0007669"/>
    <property type="project" value="UniProtKB-KW"/>
</dbReference>
<dbReference type="RefSeq" id="WP_315624394.1">
    <property type="nucleotide sequence ID" value="NZ_JAUHMF010000001.1"/>
</dbReference>
<dbReference type="PANTHER" id="PTHR42711">
    <property type="entry name" value="ABC TRANSPORTER ATP-BINDING PROTEIN"/>
    <property type="match status" value="1"/>
</dbReference>
<dbReference type="InterPro" id="IPR003439">
    <property type="entry name" value="ABC_transporter-like_ATP-bd"/>
</dbReference>
<dbReference type="InterPro" id="IPR050763">
    <property type="entry name" value="ABC_transporter_ATP-binding"/>
</dbReference>
<dbReference type="EMBL" id="JAUHMF010000001">
    <property type="protein sequence ID" value="MDT8897739.1"/>
    <property type="molecule type" value="Genomic_DNA"/>
</dbReference>
<dbReference type="PROSITE" id="PS50893">
    <property type="entry name" value="ABC_TRANSPORTER_2"/>
    <property type="match status" value="1"/>
</dbReference>
<organism evidence="6 7">
    <name type="scientific">Thermanaerothrix solaris</name>
    <dbReference type="NCBI Taxonomy" id="3058434"/>
    <lineage>
        <taxon>Bacteria</taxon>
        <taxon>Bacillati</taxon>
        <taxon>Chloroflexota</taxon>
        <taxon>Anaerolineae</taxon>
        <taxon>Anaerolineales</taxon>
        <taxon>Anaerolineaceae</taxon>
        <taxon>Thermanaerothrix</taxon>
    </lineage>
</organism>
<dbReference type="Gene3D" id="3.40.50.300">
    <property type="entry name" value="P-loop containing nucleotide triphosphate hydrolases"/>
    <property type="match status" value="1"/>
</dbReference>
<keyword evidence="7" id="KW-1185">Reference proteome</keyword>
<dbReference type="SUPFAM" id="SSF52540">
    <property type="entry name" value="P-loop containing nucleoside triphosphate hydrolases"/>
    <property type="match status" value="1"/>
</dbReference>
<evidence type="ECO:0000256" key="1">
    <source>
        <dbReference type="ARBA" id="ARBA00005417"/>
    </source>
</evidence>
<dbReference type="InterPro" id="IPR003593">
    <property type="entry name" value="AAA+_ATPase"/>
</dbReference>
<dbReference type="InterPro" id="IPR027417">
    <property type="entry name" value="P-loop_NTPase"/>
</dbReference>
<evidence type="ECO:0000256" key="3">
    <source>
        <dbReference type="ARBA" id="ARBA00022741"/>
    </source>
</evidence>
<dbReference type="Pfam" id="PF00005">
    <property type="entry name" value="ABC_tran"/>
    <property type="match status" value="1"/>
</dbReference>
<keyword evidence="3" id="KW-0547">Nucleotide-binding</keyword>
<gene>
    <name evidence="6" type="ORF">QYE77_05625</name>
</gene>
<comment type="similarity">
    <text evidence="1">Belongs to the ABC transporter superfamily.</text>
</comment>
<name>A0ABU3NLM2_9CHLR</name>
<evidence type="ECO:0000313" key="7">
    <source>
        <dbReference type="Proteomes" id="UP001254165"/>
    </source>
</evidence>
<proteinExistence type="inferred from homology"/>
<keyword evidence="4 6" id="KW-0067">ATP-binding</keyword>
<sequence>MSHAVVVNDVYKQFGKNEGPFWKALFPPRSSNGNGNGKHGASTPHSPFQIIVAVDHVSFTVEEGEIFGILGPNGGGKSTLIRLIATLLLPDKGKISVFGYDVVRQPLQVQRLINRVSVEASFFKKLSPMENLMYGARLYGLSARETRKQVVEILLRLGLKERDIYHPMEEMSRGMQQKVAIARALLSRPRLLLLDEPTTGLDPRSKREVQAVVRELREVHGTTILLTTHDMNEAETLCDRIAIMDSGRVVALDTPAGLKNRVRGSSEASPTLEEVFLELTGKQLHNPEEDEEA</sequence>
<evidence type="ECO:0000313" key="6">
    <source>
        <dbReference type="EMBL" id="MDT8897739.1"/>
    </source>
</evidence>
<protein>
    <submittedName>
        <fullName evidence="6">ATP-binding cassette domain-containing protein</fullName>
    </submittedName>
</protein>
<dbReference type="SMART" id="SM00382">
    <property type="entry name" value="AAA"/>
    <property type="match status" value="1"/>
</dbReference>
<evidence type="ECO:0000259" key="5">
    <source>
        <dbReference type="PROSITE" id="PS50893"/>
    </source>
</evidence>
<feature type="domain" description="ABC transporter" evidence="5">
    <location>
        <begin position="5"/>
        <end position="271"/>
    </location>
</feature>
<comment type="caution">
    <text evidence="6">The sequence shown here is derived from an EMBL/GenBank/DDBJ whole genome shotgun (WGS) entry which is preliminary data.</text>
</comment>
<dbReference type="Proteomes" id="UP001254165">
    <property type="component" value="Unassembled WGS sequence"/>
</dbReference>
<evidence type="ECO:0000256" key="2">
    <source>
        <dbReference type="ARBA" id="ARBA00022448"/>
    </source>
</evidence>
<dbReference type="PANTHER" id="PTHR42711:SF5">
    <property type="entry name" value="ABC TRANSPORTER ATP-BINDING PROTEIN NATA"/>
    <property type="match status" value="1"/>
</dbReference>
<keyword evidence="2" id="KW-0813">Transport</keyword>
<evidence type="ECO:0000256" key="4">
    <source>
        <dbReference type="ARBA" id="ARBA00022840"/>
    </source>
</evidence>